<feature type="compositionally biased region" description="Acidic residues" evidence="2">
    <location>
        <begin position="361"/>
        <end position="373"/>
    </location>
</feature>
<keyword evidence="3" id="KW-0418">Kinase</keyword>
<keyword evidence="3" id="KW-0808">Transferase</keyword>
<keyword evidence="4" id="KW-1185">Reference proteome</keyword>
<dbReference type="RefSeq" id="WP_161811506.1">
    <property type="nucleotide sequence ID" value="NZ_BLJN01000002.1"/>
</dbReference>
<sequence>MAKKTAKKTDDTPTSLLAHGGKVLSLVTVDAYNAEMRSPVGFLGDRASRRAFQAILDDWRDRVSRAGDDPLGEEPSEAISKKQLDKLLVEGDAEAAGVIHGAIEEFAQEFAQVIRRLLKLKDWKGTEALVIGGGFRTSRIGELAIGRTSVLLKAGGIDLDIKPIRNHSDHAGLIGCIQLVPSWILAGHDSILAVDIGGTNIRAGIVELRRRKSEDLSQAAVGHFELWRHRDDEPGREDAVQRLIDMLNGLIKRAEKEGANLAPFIGIGCPGVIEADGSIERGGQNLPGDWEHKSFNLPEKLCAALPKIGEHETVIVMHNDAVVQGLSEVPTMREYEHWGVLTIGTGLGNARFTNRLSEDEKKEEEEDESDDNE</sequence>
<comment type="caution">
    <text evidence="3">The sequence shown here is derived from an EMBL/GenBank/DDBJ whole genome shotgun (WGS) entry which is preliminary data.</text>
</comment>
<evidence type="ECO:0000313" key="4">
    <source>
        <dbReference type="Proteomes" id="UP000445000"/>
    </source>
</evidence>
<dbReference type="PANTHER" id="PTHR18964">
    <property type="entry name" value="ROK (REPRESSOR, ORF, KINASE) FAMILY"/>
    <property type="match status" value="1"/>
</dbReference>
<dbReference type="EMBL" id="BLJN01000002">
    <property type="protein sequence ID" value="GFE79745.1"/>
    <property type="molecule type" value="Genomic_DNA"/>
</dbReference>
<proteinExistence type="inferred from homology"/>
<organism evidence="3 4">
    <name type="scientific">Steroidobacter agaridevorans</name>
    <dbReference type="NCBI Taxonomy" id="2695856"/>
    <lineage>
        <taxon>Bacteria</taxon>
        <taxon>Pseudomonadati</taxon>
        <taxon>Pseudomonadota</taxon>
        <taxon>Gammaproteobacteria</taxon>
        <taxon>Steroidobacterales</taxon>
        <taxon>Steroidobacteraceae</taxon>
        <taxon>Steroidobacter</taxon>
    </lineage>
</organism>
<dbReference type="InterPro" id="IPR043129">
    <property type="entry name" value="ATPase_NBD"/>
</dbReference>
<feature type="region of interest" description="Disordered" evidence="2">
    <location>
        <begin position="352"/>
        <end position="373"/>
    </location>
</feature>
<evidence type="ECO:0000256" key="2">
    <source>
        <dbReference type="SAM" id="MobiDB-lite"/>
    </source>
</evidence>
<name>A0A829Y9L9_9GAMM</name>
<dbReference type="InterPro" id="IPR000600">
    <property type="entry name" value="ROK"/>
</dbReference>
<dbReference type="CDD" id="cd23763">
    <property type="entry name" value="ASKHA_ATPase_ROK"/>
    <property type="match status" value="1"/>
</dbReference>
<protein>
    <submittedName>
        <fullName evidence="3">Glucokinase</fullName>
    </submittedName>
</protein>
<accession>A0A829Y9L9</accession>
<dbReference type="SUPFAM" id="SSF53067">
    <property type="entry name" value="Actin-like ATPase domain"/>
    <property type="match status" value="1"/>
</dbReference>
<comment type="similarity">
    <text evidence="1">Belongs to the ROK (NagC/XylR) family.</text>
</comment>
<evidence type="ECO:0000256" key="1">
    <source>
        <dbReference type="ARBA" id="ARBA00006479"/>
    </source>
</evidence>
<reference evidence="4" key="1">
    <citation type="submission" date="2020-01" db="EMBL/GenBank/DDBJ databases">
        <title>'Steroidobacter agaridevorans' sp. nov., agar-degrading bacteria isolated from rhizosphere soils.</title>
        <authorList>
            <person name="Ikenaga M."/>
            <person name="Kataoka M."/>
            <person name="Murouchi A."/>
            <person name="Katsuragi S."/>
            <person name="Sakai M."/>
        </authorList>
    </citation>
    <scope>NUCLEOTIDE SEQUENCE [LARGE SCALE GENOMIC DNA]</scope>
    <source>
        <strain evidence="4">YU21-B</strain>
    </source>
</reference>
<evidence type="ECO:0000313" key="3">
    <source>
        <dbReference type="EMBL" id="GFE79745.1"/>
    </source>
</evidence>
<dbReference type="Gene3D" id="3.30.420.40">
    <property type="match status" value="1"/>
</dbReference>
<dbReference type="AlphaFoldDB" id="A0A829Y9L9"/>
<dbReference type="PANTHER" id="PTHR18964:SF149">
    <property type="entry name" value="BIFUNCTIONAL UDP-N-ACETYLGLUCOSAMINE 2-EPIMERASE_N-ACETYLMANNOSAMINE KINASE"/>
    <property type="match status" value="1"/>
</dbReference>
<dbReference type="Proteomes" id="UP000445000">
    <property type="component" value="Unassembled WGS sequence"/>
</dbReference>
<gene>
    <name evidence="3" type="ORF">GCM10011487_17450</name>
</gene>
<dbReference type="GO" id="GO:0016301">
    <property type="term" value="F:kinase activity"/>
    <property type="evidence" value="ECO:0007669"/>
    <property type="project" value="UniProtKB-KW"/>
</dbReference>